<dbReference type="SMART" id="SM00867">
    <property type="entry name" value="YceI"/>
    <property type="match status" value="1"/>
</dbReference>
<evidence type="ECO:0000256" key="1">
    <source>
        <dbReference type="ARBA" id="ARBA00008812"/>
    </source>
</evidence>
<evidence type="ECO:0000313" key="4">
    <source>
        <dbReference type="Proteomes" id="UP000183810"/>
    </source>
</evidence>
<reference evidence="3" key="1">
    <citation type="submission" date="2016-11" db="EMBL/GenBank/DDBJ databases">
        <authorList>
            <person name="Jaros S."/>
            <person name="Januszkiewicz K."/>
            <person name="Wedrychowicz H."/>
        </authorList>
    </citation>
    <scope>NUCLEOTIDE SEQUENCE [LARGE SCALE GENOMIC DNA]</scope>
    <source>
        <strain evidence="3">Y48</strain>
    </source>
</reference>
<evidence type="ECO:0000259" key="2">
    <source>
        <dbReference type="SMART" id="SM00867"/>
    </source>
</evidence>
<dbReference type="PANTHER" id="PTHR34406:SF1">
    <property type="entry name" value="PROTEIN YCEI"/>
    <property type="match status" value="1"/>
</dbReference>
<dbReference type="AlphaFoldDB" id="A0A1J0VW71"/>
<accession>A0A1J0VW71</accession>
<comment type="similarity">
    <text evidence="1">Belongs to the UPF0312 family.</text>
</comment>
<dbReference type="Gene3D" id="2.40.128.110">
    <property type="entry name" value="Lipid/polyisoprenoid-binding, YceI-like"/>
    <property type="match status" value="1"/>
</dbReference>
<dbReference type="InterPro" id="IPR007372">
    <property type="entry name" value="Lipid/polyisoprenoid-bd_YceI"/>
</dbReference>
<protein>
    <recommendedName>
        <fullName evidence="2">Lipid/polyisoprenoid-binding YceI-like domain-containing protein</fullName>
    </recommendedName>
</protein>
<name>A0A1J0VW71_9NOCA</name>
<evidence type="ECO:0000313" key="3">
    <source>
        <dbReference type="EMBL" id="APE36250.1"/>
    </source>
</evidence>
<dbReference type="RefSeq" id="WP_071929429.1">
    <property type="nucleotide sequence ID" value="NZ_CP018082.1"/>
</dbReference>
<dbReference type="KEGG" id="nsl:BOX37_22590"/>
<dbReference type="PANTHER" id="PTHR34406">
    <property type="entry name" value="PROTEIN YCEI"/>
    <property type="match status" value="1"/>
</dbReference>
<dbReference type="SUPFAM" id="SSF101874">
    <property type="entry name" value="YceI-like"/>
    <property type="match status" value="1"/>
</dbReference>
<sequence length="175" mass="18615">MNLMGAGTRWTADPEHSGAVFQVAHFGGAVHGNVPVRAGLLALGPDGQPITVSGVVDLAAISTGNPRRDRDLRKPRFLDLDRHPRMTFTAEDITTTDGQWRVAGVASARGRTVPLIFTVDGFDITDTTVALTAHAVLDRKQLGLRAPNVLIGRWVDITVRVVLRATAPAPAAARG</sequence>
<feature type="domain" description="Lipid/polyisoprenoid-binding YceI-like" evidence="2">
    <location>
        <begin position="9"/>
        <end position="166"/>
    </location>
</feature>
<dbReference type="EMBL" id="CP018082">
    <property type="protein sequence ID" value="APE36250.1"/>
    <property type="molecule type" value="Genomic_DNA"/>
</dbReference>
<organism evidence="3 4">
    <name type="scientific">Nocardia mangyaensis</name>
    <dbReference type="NCBI Taxonomy" id="2213200"/>
    <lineage>
        <taxon>Bacteria</taxon>
        <taxon>Bacillati</taxon>
        <taxon>Actinomycetota</taxon>
        <taxon>Actinomycetes</taxon>
        <taxon>Mycobacteriales</taxon>
        <taxon>Nocardiaceae</taxon>
        <taxon>Nocardia</taxon>
    </lineage>
</organism>
<gene>
    <name evidence="3" type="ORF">BOX37_22590</name>
</gene>
<dbReference type="InterPro" id="IPR036761">
    <property type="entry name" value="TTHA0802/YceI-like_sf"/>
</dbReference>
<dbReference type="Proteomes" id="UP000183810">
    <property type="component" value="Chromosome"/>
</dbReference>
<keyword evidence="4" id="KW-1185">Reference proteome</keyword>
<dbReference type="OrthoDB" id="9811006at2"/>
<proteinExistence type="inferred from homology"/>
<dbReference type="Pfam" id="PF04264">
    <property type="entry name" value="YceI"/>
    <property type="match status" value="1"/>
</dbReference>